<dbReference type="HOGENOM" id="CLU_141450_3_0_7"/>
<dbReference type="InterPro" id="IPR014875">
    <property type="entry name" value="Mor_transcription_activator"/>
</dbReference>
<organism evidence="3 4">
    <name type="scientific">Megalodesulfovibrio gigas (strain ATCC 19364 / DSM 1382 / NCIMB 9332 / VKM B-1759)</name>
    <name type="common">Desulfovibrio gigas</name>
    <dbReference type="NCBI Taxonomy" id="1121448"/>
    <lineage>
        <taxon>Bacteria</taxon>
        <taxon>Pseudomonadati</taxon>
        <taxon>Thermodesulfobacteriota</taxon>
        <taxon>Desulfovibrionia</taxon>
        <taxon>Desulfovibrionales</taxon>
        <taxon>Desulfovibrionaceae</taxon>
        <taxon>Megalodesulfovibrio</taxon>
    </lineage>
</organism>
<dbReference type="OrthoDB" id="8906055at2"/>
<dbReference type="PATRIC" id="fig|1121448.10.peg.2355"/>
<evidence type="ECO:0000256" key="1">
    <source>
        <dbReference type="SAM" id="MobiDB-lite"/>
    </source>
</evidence>
<proteinExistence type="predicted"/>
<feature type="region of interest" description="Disordered" evidence="1">
    <location>
        <begin position="78"/>
        <end position="102"/>
    </location>
</feature>
<dbReference type="eggNOG" id="COG5566">
    <property type="taxonomic scope" value="Bacteria"/>
</dbReference>
<name>T2GDG1_MEGG1</name>
<dbReference type="PANTHER" id="PTHR37812">
    <property type="entry name" value="MU-LIKE PROPHAGE FLUMU PROTEIN C"/>
    <property type="match status" value="1"/>
</dbReference>
<dbReference type="PANTHER" id="PTHR37812:SF1">
    <property type="entry name" value="MU-LIKE PROPHAGE FLUMU PROTEIN C"/>
    <property type="match status" value="1"/>
</dbReference>
<dbReference type="SUPFAM" id="SSF46689">
    <property type="entry name" value="Homeodomain-like"/>
    <property type="match status" value="1"/>
</dbReference>
<reference evidence="3 4" key="1">
    <citation type="journal article" date="2013" name="J. Bacteriol.">
        <title>Roles of HynAB and Ech, the only two hydrogenases found in the model sulfate reducer Desulfovibrio gigas.</title>
        <authorList>
            <person name="Morais-Silva F.O."/>
            <person name="Santos C.I."/>
            <person name="Rodrigues R."/>
            <person name="Pereira I.A."/>
            <person name="Rodrigues-Pousada C."/>
        </authorList>
    </citation>
    <scope>NUCLEOTIDE SEQUENCE [LARGE SCALE GENOMIC DNA]</scope>
    <source>
        <strain evidence="4">ATCC 19364 / DSM 1382 / NCIMB 9332 / VKM B-1759</strain>
    </source>
</reference>
<evidence type="ECO:0000259" key="2">
    <source>
        <dbReference type="Pfam" id="PF08765"/>
    </source>
</evidence>
<sequence>MTKLDGIYGELAAVVGEENALKIATVFGGQYIYFHKLDRIERAARNEAIVREFTGSNHRALAEKYNLSTQRIRAIVASTKKTTPAQSEEKQNPMRQGNLLEL</sequence>
<feature type="domain" description="Mor transcription activator" evidence="2">
    <location>
        <begin position="7"/>
        <end position="85"/>
    </location>
</feature>
<evidence type="ECO:0000313" key="3">
    <source>
        <dbReference type="EMBL" id="AGW14151.1"/>
    </source>
</evidence>
<dbReference type="RefSeq" id="WP_021761132.1">
    <property type="nucleotide sequence ID" value="NC_022444.1"/>
</dbReference>
<dbReference type="Gene3D" id="1.10.10.60">
    <property type="entry name" value="Homeodomain-like"/>
    <property type="match status" value="1"/>
</dbReference>
<dbReference type="Proteomes" id="UP000016587">
    <property type="component" value="Chromosome"/>
</dbReference>
<dbReference type="Pfam" id="PF08765">
    <property type="entry name" value="Mor"/>
    <property type="match status" value="1"/>
</dbReference>
<dbReference type="KEGG" id="dgg:DGI_2402"/>
<dbReference type="EMBL" id="CP006585">
    <property type="protein sequence ID" value="AGW14151.1"/>
    <property type="molecule type" value="Genomic_DNA"/>
</dbReference>
<dbReference type="AlphaFoldDB" id="T2GDG1"/>
<dbReference type="STRING" id="1121448.DGI_2402"/>
<evidence type="ECO:0000313" key="4">
    <source>
        <dbReference type="Proteomes" id="UP000016587"/>
    </source>
</evidence>
<dbReference type="InterPro" id="IPR052411">
    <property type="entry name" value="c-mor_Regulatory_Protein"/>
</dbReference>
<protein>
    <submittedName>
        <fullName evidence="3">Putative Mor transcription activator domain protein</fullName>
    </submittedName>
</protein>
<reference evidence="4" key="2">
    <citation type="submission" date="2013-07" db="EMBL/GenBank/DDBJ databases">
        <authorList>
            <person name="Morais-Silva F.O."/>
            <person name="Rezende A.M."/>
            <person name="Pimentel C."/>
            <person name="Resende D.M."/>
            <person name="Santos C.I."/>
            <person name="Clemente C."/>
            <person name="de Oliveira L.M."/>
            <person name="da Silva S.M."/>
            <person name="Costa D.A."/>
            <person name="Varela-Raposo A."/>
            <person name="Horacio E.C.A."/>
            <person name="Matos M."/>
            <person name="Flores O."/>
            <person name="Ruiz J.C."/>
            <person name="Rodrigues-Pousada C."/>
        </authorList>
    </citation>
    <scope>NUCLEOTIDE SEQUENCE [LARGE SCALE GENOMIC DNA]</scope>
    <source>
        <strain evidence="4">ATCC 19364 / DSM 1382 / NCIMB 9332 / VKM B-1759</strain>
    </source>
</reference>
<dbReference type="InterPro" id="IPR009057">
    <property type="entry name" value="Homeodomain-like_sf"/>
</dbReference>
<gene>
    <name evidence="3" type="ORF">DGI_2402</name>
</gene>
<accession>T2GDG1</accession>
<keyword evidence="4" id="KW-1185">Reference proteome</keyword>